<dbReference type="PANTHER" id="PTHR15323:SF6">
    <property type="entry name" value="CELL DIVISION CYCLE PROTEIN 123 HOMOLOG"/>
    <property type="match status" value="1"/>
</dbReference>
<protein>
    <recommendedName>
        <fullName evidence="4">ATP-grasp domain-containing protein</fullName>
    </recommendedName>
</protein>
<dbReference type="Pfam" id="PF07065">
    <property type="entry name" value="D123"/>
    <property type="match status" value="1"/>
</dbReference>
<evidence type="ECO:0000256" key="1">
    <source>
        <dbReference type="ARBA" id="ARBA00011047"/>
    </source>
</evidence>
<keyword evidence="3" id="KW-1185">Reference proteome</keyword>
<proteinExistence type="inferred from homology"/>
<comment type="caution">
    <text evidence="2">The sequence shown here is derived from an EMBL/GenBank/DDBJ whole genome shotgun (WGS) entry which is preliminary data.</text>
</comment>
<gene>
    <name evidence="2" type="ORF">GFB49_06240</name>
</gene>
<dbReference type="EMBL" id="WIBF01000002">
    <property type="protein sequence ID" value="MQQ08045.1"/>
    <property type="molecule type" value="Genomic_DNA"/>
</dbReference>
<reference evidence="2 3" key="1">
    <citation type="submission" date="2019-10" db="EMBL/GenBank/DDBJ databases">
        <title>Epibacterium sp. nov., isolated from seawater.</title>
        <authorList>
            <person name="Zhang X."/>
            <person name="Li N."/>
        </authorList>
    </citation>
    <scope>NUCLEOTIDE SEQUENCE [LARGE SCALE GENOMIC DNA]</scope>
    <source>
        <strain evidence="2 3">SM1979</strain>
    </source>
</reference>
<evidence type="ECO:0000313" key="3">
    <source>
        <dbReference type="Proteomes" id="UP000444174"/>
    </source>
</evidence>
<dbReference type="InterPro" id="IPR009772">
    <property type="entry name" value="CDC123"/>
</dbReference>
<sequence length="242" mass="27244">MFLPLAVRETFIEHWRQDLRDLSLPGVSIELSLADTVTLGMASSWFRQNCVAPLVPGWTKQFQTELAARVATFPNGIMPRIGFCSWKGTQAAHLPSHGVRGVMYTITQDHTRVGRAIAAYINSGQPVVLHLREWLDIPPESEFRIFIKNKRIIGVSQYNWRVRFPDMATHIGHVATAIGALAEPLMDALHVESTVADVYVYKKDEQLKATLIELNPFLPRTDACLFDWNTPAGFDGSIRFVQ</sequence>
<organism evidence="2 3">
    <name type="scientific">Tritonibacter litoralis</name>
    <dbReference type="NCBI Taxonomy" id="2662264"/>
    <lineage>
        <taxon>Bacteria</taxon>
        <taxon>Pseudomonadati</taxon>
        <taxon>Pseudomonadota</taxon>
        <taxon>Alphaproteobacteria</taxon>
        <taxon>Rhodobacterales</taxon>
        <taxon>Paracoccaceae</taxon>
        <taxon>Tritonibacter</taxon>
    </lineage>
</organism>
<dbReference type="PANTHER" id="PTHR15323">
    <property type="entry name" value="D123 PROTEIN"/>
    <property type="match status" value="1"/>
</dbReference>
<dbReference type="RefSeq" id="WP_153214967.1">
    <property type="nucleotide sequence ID" value="NZ_WIBF01000002.1"/>
</dbReference>
<comment type="similarity">
    <text evidence="1">Belongs to the CDC123 family.</text>
</comment>
<dbReference type="Proteomes" id="UP000444174">
    <property type="component" value="Unassembled WGS sequence"/>
</dbReference>
<evidence type="ECO:0000313" key="2">
    <source>
        <dbReference type="EMBL" id="MQQ08045.1"/>
    </source>
</evidence>
<dbReference type="GO" id="GO:0005737">
    <property type="term" value="C:cytoplasm"/>
    <property type="evidence" value="ECO:0007669"/>
    <property type="project" value="TreeGrafter"/>
</dbReference>
<dbReference type="AlphaFoldDB" id="A0A843YEF5"/>
<accession>A0A843YEF5</accession>
<evidence type="ECO:0008006" key="4">
    <source>
        <dbReference type="Google" id="ProtNLM"/>
    </source>
</evidence>
<name>A0A843YEF5_9RHOB</name>